<feature type="transmembrane region" description="Helical" evidence="1">
    <location>
        <begin position="7"/>
        <end position="26"/>
    </location>
</feature>
<dbReference type="PANTHER" id="PTHR34989">
    <property type="entry name" value="PROTEIN HDED"/>
    <property type="match status" value="1"/>
</dbReference>
<dbReference type="Proteomes" id="UP000824065">
    <property type="component" value="Unassembled WGS sequence"/>
</dbReference>
<dbReference type="InterPro" id="IPR052712">
    <property type="entry name" value="Acid_resist_chaperone_HdeD"/>
</dbReference>
<keyword evidence="1" id="KW-0812">Transmembrane</keyword>
<comment type="caution">
    <text evidence="2">The sequence shown here is derived from an EMBL/GenBank/DDBJ whole genome shotgun (WGS) entry which is preliminary data.</text>
</comment>
<dbReference type="AlphaFoldDB" id="A0A9D2FHI8"/>
<dbReference type="PANTHER" id="PTHR34989:SF1">
    <property type="entry name" value="PROTEIN HDED"/>
    <property type="match status" value="1"/>
</dbReference>
<evidence type="ECO:0000313" key="2">
    <source>
        <dbReference type="EMBL" id="HIZ58567.1"/>
    </source>
</evidence>
<proteinExistence type="predicted"/>
<evidence type="ECO:0000313" key="3">
    <source>
        <dbReference type="Proteomes" id="UP000824065"/>
    </source>
</evidence>
<organism evidence="2 3">
    <name type="scientific">Candidatus Faecalibacterium gallistercoris</name>
    <dbReference type="NCBI Taxonomy" id="2838579"/>
    <lineage>
        <taxon>Bacteria</taxon>
        <taxon>Bacillati</taxon>
        <taxon>Bacillota</taxon>
        <taxon>Clostridia</taxon>
        <taxon>Eubacteriales</taxon>
        <taxon>Oscillospiraceae</taxon>
        <taxon>Faecalibacterium</taxon>
    </lineage>
</organism>
<dbReference type="InterPro" id="IPR005325">
    <property type="entry name" value="DUF308_memb"/>
</dbReference>
<evidence type="ECO:0000256" key="1">
    <source>
        <dbReference type="SAM" id="Phobius"/>
    </source>
</evidence>
<feature type="transmembrane region" description="Helical" evidence="1">
    <location>
        <begin position="123"/>
        <end position="144"/>
    </location>
</feature>
<feature type="transmembrane region" description="Helical" evidence="1">
    <location>
        <begin position="32"/>
        <end position="55"/>
    </location>
</feature>
<gene>
    <name evidence="2" type="ORF">H9725_08325</name>
</gene>
<dbReference type="GO" id="GO:0005886">
    <property type="term" value="C:plasma membrane"/>
    <property type="evidence" value="ECO:0007669"/>
    <property type="project" value="TreeGrafter"/>
</dbReference>
<sequence>MKGRSGFGVSQFLMGLCLIVLGVFTFLSPRSIFTGVAVVYGVAAVITGICDIVIYIKEERFTGFGPVVSLISGIFSMMTGIALLAYPGIAEWIVALLFPLWFITHCISRLTHTALIRFIAGDFYYYFSLIVNILGLALGFLMLLRPVLTFVAVGYLIAFCLVAFGIECIVIAFSDMGSRW</sequence>
<keyword evidence="1" id="KW-1133">Transmembrane helix</keyword>
<protein>
    <submittedName>
        <fullName evidence="2">DUF308 domain-containing protein</fullName>
    </submittedName>
</protein>
<name>A0A9D2FHI8_9FIRM</name>
<reference evidence="2" key="2">
    <citation type="submission" date="2021-04" db="EMBL/GenBank/DDBJ databases">
        <authorList>
            <person name="Gilroy R."/>
        </authorList>
    </citation>
    <scope>NUCLEOTIDE SEQUENCE</scope>
    <source>
        <strain evidence="2">ChiBcec16-3735</strain>
    </source>
</reference>
<dbReference type="Pfam" id="PF03729">
    <property type="entry name" value="DUF308"/>
    <property type="match status" value="2"/>
</dbReference>
<accession>A0A9D2FHI8</accession>
<keyword evidence="1" id="KW-0472">Membrane</keyword>
<feature type="transmembrane region" description="Helical" evidence="1">
    <location>
        <begin position="150"/>
        <end position="173"/>
    </location>
</feature>
<dbReference type="EMBL" id="DXBJ01000059">
    <property type="protein sequence ID" value="HIZ58567.1"/>
    <property type="molecule type" value="Genomic_DNA"/>
</dbReference>
<reference evidence="2" key="1">
    <citation type="journal article" date="2021" name="PeerJ">
        <title>Extensive microbial diversity within the chicken gut microbiome revealed by metagenomics and culture.</title>
        <authorList>
            <person name="Gilroy R."/>
            <person name="Ravi A."/>
            <person name="Getino M."/>
            <person name="Pursley I."/>
            <person name="Horton D.L."/>
            <person name="Alikhan N.F."/>
            <person name="Baker D."/>
            <person name="Gharbi K."/>
            <person name="Hall N."/>
            <person name="Watson M."/>
            <person name="Adriaenssens E.M."/>
            <person name="Foster-Nyarko E."/>
            <person name="Jarju S."/>
            <person name="Secka A."/>
            <person name="Antonio M."/>
            <person name="Oren A."/>
            <person name="Chaudhuri R.R."/>
            <person name="La Ragione R."/>
            <person name="Hildebrand F."/>
            <person name="Pallen M.J."/>
        </authorList>
    </citation>
    <scope>NUCLEOTIDE SEQUENCE</scope>
    <source>
        <strain evidence="2">ChiBcec16-3735</strain>
    </source>
</reference>
<feature type="transmembrane region" description="Helical" evidence="1">
    <location>
        <begin position="92"/>
        <end position="111"/>
    </location>
</feature>
<feature type="transmembrane region" description="Helical" evidence="1">
    <location>
        <begin position="67"/>
        <end position="86"/>
    </location>
</feature>